<name>A0A934WWR4_9BACT</name>
<dbReference type="InterPro" id="IPR036732">
    <property type="entry name" value="AFP_Neu5c_C_sf"/>
</dbReference>
<dbReference type="GO" id="GO:0047444">
    <property type="term" value="F:N-acylneuraminate-9-phosphate synthase activity"/>
    <property type="evidence" value="ECO:0007669"/>
    <property type="project" value="TreeGrafter"/>
</dbReference>
<dbReference type="PANTHER" id="PTHR42966">
    <property type="entry name" value="N-ACETYLNEURAMINATE SYNTHASE"/>
    <property type="match status" value="1"/>
</dbReference>
<dbReference type="NCBIfam" id="TIGR03569">
    <property type="entry name" value="NeuB_NnaB"/>
    <property type="match status" value="1"/>
</dbReference>
<keyword evidence="3" id="KW-1185">Reference proteome</keyword>
<gene>
    <name evidence="2" type="primary">neuB</name>
    <name evidence="2" type="ORF">JKA74_05640</name>
</gene>
<dbReference type="InterPro" id="IPR020007">
    <property type="entry name" value="NeuB/NeuA"/>
</dbReference>
<dbReference type="InterPro" id="IPR057736">
    <property type="entry name" value="SAF_PseI/NeuA/NeuB"/>
</dbReference>
<dbReference type="Gene3D" id="3.90.1210.10">
    <property type="entry name" value="Antifreeze-like/N-acetylneuraminic acid synthase C-terminal domain"/>
    <property type="match status" value="1"/>
</dbReference>
<dbReference type="SMART" id="SM00858">
    <property type="entry name" value="SAF"/>
    <property type="match status" value="1"/>
</dbReference>
<organism evidence="2 3">
    <name type="scientific">Marivirga aurantiaca</name>
    <dbReference type="NCBI Taxonomy" id="2802615"/>
    <lineage>
        <taxon>Bacteria</taxon>
        <taxon>Pseudomonadati</taxon>
        <taxon>Bacteroidota</taxon>
        <taxon>Cytophagia</taxon>
        <taxon>Cytophagales</taxon>
        <taxon>Marivirgaceae</taxon>
        <taxon>Marivirga</taxon>
    </lineage>
</organism>
<keyword evidence="2" id="KW-0808">Transferase</keyword>
<dbReference type="GO" id="GO:0016051">
    <property type="term" value="P:carbohydrate biosynthetic process"/>
    <property type="evidence" value="ECO:0007669"/>
    <property type="project" value="InterPro"/>
</dbReference>
<accession>A0A934WWR4</accession>
<evidence type="ECO:0000259" key="1">
    <source>
        <dbReference type="PROSITE" id="PS50844"/>
    </source>
</evidence>
<dbReference type="PANTHER" id="PTHR42966:SF1">
    <property type="entry name" value="SIALIC ACID SYNTHASE"/>
    <property type="match status" value="1"/>
</dbReference>
<proteinExistence type="predicted"/>
<dbReference type="AlphaFoldDB" id="A0A934WWR4"/>
<dbReference type="Pfam" id="PF03102">
    <property type="entry name" value="NeuB"/>
    <property type="match status" value="1"/>
</dbReference>
<dbReference type="CDD" id="cd11615">
    <property type="entry name" value="SAF_NeuB_like"/>
    <property type="match status" value="1"/>
</dbReference>
<dbReference type="PROSITE" id="PS50844">
    <property type="entry name" value="AFP_LIKE"/>
    <property type="match status" value="1"/>
</dbReference>
<dbReference type="SUPFAM" id="SSF51269">
    <property type="entry name" value="AFP III-like domain"/>
    <property type="match status" value="1"/>
</dbReference>
<evidence type="ECO:0000313" key="2">
    <source>
        <dbReference type="EMBL" id="MBK6264513.1"/>
    </source>
</evidence>
<protein>
    <submittedName>
        <fullName evidence="2">N-acetylneuraminate synthase</fullName>
        <ecNumber evidence="2">2.5.1.56</ecNumber>
    </submittedName>
</protein>
<dbReference type="Gene3D" id="3.20.20.70">
    <property type="entry name" value="Aldolase class I"/>
    <property type="match status" value="1"/>
</dbReference>
<dbReference type="InterPro" id="IPR013132">
    <property type="entry name" value="PseI/NeuA/B-like_N"/>
</dbReference>
<dbReference type="InterPro" id="IPR013785">
    <property type="entry name" value="Aldolase_TIM"/>
</dbReference>
<dbReference type="EC" id="2.5.1.56" evidence="2"/>
<dbReference type="InterPro" id="IPR013974">
    <property type="entry name" value="SAF"/>
</dbReference>
<sequence length="343" mass="37829">MINLQKTIIIAEAGVNHNGDLERAKELIKVAAKAGADFVKFQTFKADKIVSKQAKKASYQAKNINDGDDSQYNMLKKLEIPDAWYPELLDLCKLEGIKFLSTGFDNDSINFLDELPIELFKIPSGEITNKPYLEHIATKKKPVILSTGMADIKEIKDAVTVLINAGLDKSGLTILHCNTEYPTPMADVNLKAMLHIKKELGVEIGYSDHTLGIEVPIAAVALGAKVIEKHFTLDRNLPGPDHKASLEPDELFEMIKSIRNIEMAIGGNGIKEPSTSEKENKKVVRKSIHTSKALAKGHVIKESDLIALRPGDGLSMMNDSQVIGRKLARDLNEFHKISISDLL</sequence>
<evidence type="ECO:0000313" key="3">
    <source>
        <dbReference type="Proteomes" id="UP000611723"/>
    </source>
</evidence>
<dbReference type="InterPro" id="IPR051690">
    <property type="entry name" value="PseI-like"/>
</dbReference>
<dbReference type="SUPFAM" id="SSF51569">
    <property type="entry name" value="Aldolase"/>
    <property type="match status" value="1"/>
</dbReference>
<dbReference type="InterPro" id="IPR006190">
    <property type="entry name" value="SAF_AFP_Neu5Ac"/>
</dbReference>
<comment type="caution">
    <text evidence="2">The sequence shown here is derived from an EMBL/GenBank/DDBJ whole genome shotgun (WGS) entry which is preliminary data.</text>
</comment>
<dbReference type="EMBL" id="JAEQBW010000002">
    <property type="protein sequence ID" value="MBK6264513.1"/>
    <property type="molecule type" value="Genomic_DNA"/>
</dbReference>
<feature type="domain" description="AFP-like" evidence="1">
    <location>
        <begin position="287"/>
        <end position="343"/>
    </location>
</feature>
<dbReference type="Proteomes" id="UP000611723">
    <property type="component" value="Unassembled WGS sequence"/>
</dbReference>
<dbReference type="RefSeq" id="WP_201430205.1">
    <property type="nucleotide sequence ID" value="NZ_JAEQBW010000002.1"/>
</dbReference>
<dbReference type="GO" id="GO:0050462">
    <property type="term" value="F:N-acetylneuraminate synthase activity"/>
    <property type="evidence" value="ECO:0007669"/>
    <property type="project" value="UniProtKB-EC"/>
</dbReference>
<reference evidence="2" key="1">
    <citation type="submission" date="2021-01" db="EMBL/GenBank/DDBJ databases">
        <title>Marivirga aurantiaca sp. nov., isolated from intertidal surface sediments.</title>
        <authorList>
            <person name="Zhang M."/>
        </authorList>
    </citation>
    <scope>NUCLEOTIDE SEQUENCE</scope>
    <source>
        <strain evidence="2">S37H4</strain>
    </source>
</reference>